<protein>
    <submittedName>
        <fullName evidence="1">Uncharacterized protein</fullName>
    </submittedName>
</protein>
<evidence type="ECO:0000313" key="1">
    <source>
        <dbReference type="EMBL" id="KKN21704.1"/>
    </source>
</evidence>
<proteinExistence type="predicted"/>
<dbReference type="AlphaFoldDB" id="A0A0F9NV31"/>
<organism evidence="1">
    <name type="scientific">marine sediment metagenome</name>
    <dbReference type="NCBI Taxonomy" id="412755"/>
    <lineage>
        <taxon>unclassified sequences</taxon>
        <taxon>metagenomes</taxon>
        <taxon>ecological metagenomes</taxon>
    </lineage>
</organism>
<accession>A0A0F9NV31</accession>
<name>A0A0F9NV31_9ZZZZ</name>
<sequence length="153" mass="17884">MTKKLSREEKAEIRQGLKEIKEGKVIPLSQLETQTAEEKLREEALRIIKEADLEESPTEVWESNLRDKIHELYKKHYDAQLLKLSRHIATRSGQLAKLKNELEQRGLDIPKDKPPVLNSLELEDILGEPRSLIQCEDAAEEQWKRDIDWYEGD</sequence>
<reference evidence="1" key="1">
    <citation type="journal article" date="2015" name="Nature">
        <title>Complex archaea that bridge the gap between prokaryotes and eukaryotes.</title>
        <authorList>
            <person name="Spang A."/>
            <person name="Saw J.H."/>
            <person name="Jorgensen S.L."/>
            <person name="Zaremba-Niedzwiedzka K."/>
            <person name="Martijn J."/>
            <person name="Lind A.E."/>
            <person name="van Eijk R."/>
            <person name="Schleper C."/>
            <person name="Guy L."/>
            <person name="Ettema T.J."/>
        </authorList>
    </citation>
    <scope>NUCLEOTIDE SEQUENCE</scope>
</reference>
<dbReference type="EMBL" id="LAZR01003125">
    <property type="protein sequence ID" value="KKN21704.1"/>
    <property type="molecule type" value="Genomic_DNA"/>
</dbReference>
<gene>
    <name evidence="1" type="ORF">LCGC14_0922440</name>
</gene>
<comment type="caution">
    <text evidence="1">The sequence shown here is derived from an EMBL/GenBank/DDBJ whole genome shotgun (WGS) entry which is preliminary data.</text>
</comment>